<sequence>MKQSRDRLAIKSLSKNKPWDRKKYAVETPPGWEWNSTLNRWNDPPVDWRFSRRGKYWFQIRKCEQYLNGKCLDGKKCRRFHPTSPSATDGSAYPASLHSPAPSSTPPGTPPIGVSPGENVSVPTSSQSEISQAERLVEGLNEHVPEDSSTISTIEAISDLEGFGDSSKQLKKVQWSTNLWQRQGLDLTKLCSRMNMMILQKQPSEVLKAAEIYHNYLKTSGYLSEEALFVRVSASNQCCLDETYHKDSFMWSEIGTVYIKDAGELCSAGRRKVISKLESTPNLVIILGLDTEKLTTSFDNIKSRFTWQLGTLPDATSDSTNQTSGDRVQLALNTILDSVDTEFKGRMQLEGAPEGPVSILARRIVKDCDQSKKTIQEAVHAELLKVYERQSERLMQDAEREGAEELLGKTNVLLISTEDMLGPVPNIESLQSPAWNELLGMVGLEAVKSSIRSFSYSLGYDYYRELDGKKPLQVGLSRLFIGPPGTGKTTVARLYGRILADLGLLSSGELIVKSGADFIGEYIGHSASQAQSILEEARGNVLLIDEAYMLDAKRNHDCPFRQEATDTLIKEVENKPGEDLCVIMCGYQKEMENFIQDTNPVLDIKLSQLDLCTTSEGRKKALELLKLAKQKPNFGNGAAIDNMLSRAIDHHRHRFQKLLKDQRHTDIPLTVHDFDPEYSNVLNAEEEVVHQFKDFVGFEACVDIFKRFAQQVKNARQLWKNNSSQEDWQSILSYGPSLTDEVLEASVSDMISEYLGRTAKKTRKLLKSALGKVLFIDEAYRLAEDKDGNAYTKEARDELVDAMTKPRFLGKMIIILAGYESMMDKMLDTNPGLASRFEGIISFKNLSIEGCTTLLRVKIEALGVKAAFGEDEEMIMDIFDILRTMKDWGNGRDVESIARRAIGKVFESPIDGGPPTIDGSIVLDAIREWSNQRYPLVPLPHGRRVVEEPVQAELHAVDVEPQRYSDKAASSSNVSVHGQLNSAEPEFTTDASVKEATSEGGSKGCDLSNGGSPERSNFLAPKPGEDSIFLEYLPLPNSKSIRLIELAPGSGYEDIVCTLKPIALENAKNKAYDALSYVWGDSTQRTPIMCDGRRLDITLNLKIALRQLRLARSARMLWIDAISINQDNLKEREDQVTLMKIIYAHANCTIVWLGEAYEGSDIAFSLCDRLAPIALQRLEAISKKLGMKSWEELDPFLAERVSKLEDSSAIALIDHEIGYTKAMHPSMDEVFALNRLIQRPWFVRAWVVQDIGVSNHAVIMCGERFTSLGMILCACIFCCIDCSKPTHQQRIPRLIELQFKLKTVESDYQEVPILLLLLIFRPYMATDPRDKAFAFYGITTSSLEKLHFDVVTNN</sequence>
<dbReference type="GO" id="GO:0016887">
    <property type="term" value="F:ATP hydrolysis activity"/>
    <property type="evidence" value="ECO:0007669"/>
    <property type="project" value="InterPro"/>
</dbReference>
<comment type="similarity">
    <text evidence="1">Belongs to the CbxX/CfxQ family.</text>
</comment>
<dbReference type="Pfam" id="PF06985">
    <property type="entry name" value="HET"/>
    <property type="match status" value="1"/>
</dbReference>
<keyword evidence="8" id="KW-1185">Reference proteome</keyword>
<keyword evidence="2" id="KW-0547">Nucleotide-binding</keyword>
<evidence type="ECO:0000313" key="7">
    <source>
        <dbReference type="EMBL" id="KAF2234029.1"/>
    </source>
</evidence>
<dbReference type="SUPFAM" id="SSF52540">
    <property type="entry name" value="P-loop containing nucleoside triphosphate hydrolases"/>
    <property type="match status" value="2"/>
</dbReference>
<proteinExistence type="inferred from homology"/>
<feature type="compositionally biased region" description="Polar residues" evidence="5">
    <location>
        <begin position="968"/>
        <end position="982"/>
    </location>
</feature>
<dbReference type="Proteomes" id="UP000800092">
    <property type="component" value="Unassembled WGS sequence"/>
</dbReference>
<dbReference type="GO" id="GO:0005524">
    <property type="term" value="F:ATP binding"/>
    <property type="evidence" value="ECO:0007669"/>
    <property type="project" value="UniProtKB-KW"/>
</dbReference>
<evidence type="ECO:0000256" key="3">
    <source>
        <dbReference type="ARBA" id="ARBA00022840"/>
    </source>
</evidence>
<evidence type="ECO:0000256" key="4">
    <source>
        <dbReference type="PROSITE-ProRule" id="PRU00723"/>
    </source>
</evidence>
<dbReference type="FunFam" id="3.40.50.300:FF:000216">
    <property type="entry name" value="Type VII secretion ATPase EccA"/>
    <property type="match status" value="1"/>
</dbReference>
<keyword evidence="4" id="KW-0863">Zinc-finger</keyword>
<evidence type="ECO:0000313" key="8">
    <source>
        <dbReference type="Proteomes" id="UP000800092"/>
    </source>
</evidence>
<accession>A0A6A6H817</accession>
<dbReference type="Gene3D" id="3.40.50.300">
    <property type="entry name" value="P-loop containing nucleotide triphosphate hydrolases"/>
    <property type="match status" value="2"/>
</dbReference>
<keyword evidence="3" id="KW-0067">ATP-binding</keyword>
<evidence type="ECO:0000256" key="1">
    <source>
        <dbReference type="ARBA" id="ARBA00010378"/>
    </source>
</evidence>
<keyword evidence="4" id="KW-0479">Metal-binding</keyword>
<organism evidence="7 8">
    <name type="scientific">Viridothelium virens</name>
    <name type="common">Speckled blister lichen</name>
    <name type="synonym">Trypethelium virens</name>
    <dbReference type="NCBI Taxonomy" id="1048519"/>
    <lineage>
        <taxon>Eukaryota</taxon>
        <taxon>Fungi</taxon>
        <taxon>Dikarya</taxon>
        <taxon>Ascomycota</taxon>
        <taxon>Pezizomycotina</taxon>
        <taxon>Dothideomycetes</taxon>
        <taxon>Dothideomycetes incertae sedis</taxon>
        <taxon>Trypetheliales</taxon>
        <taxon>Trypetheliaceae</taxon>
        <taxon>Viridothelium</taxon>
    </lineage>
</organism>
<dbReference type="PANTHER" id="PTHR43392:SF2">
    <property type="entry name" value="AAA-TYPE ATPASE FAMILY PROTEIN _ ANKYRIN REPEAT FAMILY PROTEIN"/>
    <property type="match status" value="1"/>
</dbReference>
<feature type="region of interest" description="Disordered" evidence="5">
    <location>
        <begin position="83"/>
        <end position="128"/>
    </location>
</feature>
<dbReference type="InterPro" id="IPR010730">
    <property type="entry name" value="HET"/>
</dbReference>
<dbReference type="OrthoDB" id="2423195at2759"/>
<dbReference type="InterPro" id="IPR000641">
    <property type="entry name" value="CbxX/CfxQ"/>
</dbReference>
<dbReference type="InterPro" id="IPR003959">
    <property type="entry name" value="ATPase_AAA_core"/>
</dbReference>
<dbReference type="PRINTS" id="PR00819">
    <property type="entry name" value="CBXCFQXSUPER"/>
</dbReference>
<dbReference type="Pfam" id="PF17866">
    <property type="entry name" value="AAA_lid_6"/>
    <property type="match status" value="1"/>
</dbReference>
<feature type="zinc finger region" description="C3H1-type" evidence="4">
    <location>
        <begin position="57"/>
        <end position="84"/>
    </location>
</feature>
<reference evidence="7" key="1">
    <citation type="journal article" date="2020" name="Stud. Mycol.">
        <title>101 Dothideomycetes genomes: a test case for predicting lifestyles and emergence of pathogens.</title>
        <authorList>
            <person name="Haridas S."/>
            <person name="Albert R."/>
            <person name="Binder M."/>
            <person name="Bloem J."/>
            <person name="Labutti K."/>
            <person name="Salamov A."/>
            <person name="Andreopoulos B."/>
            <person name="Baker S."/>
            <person name="Barry K."/>
            <person name="Bills G."/>
            <person name="Bluhm B."/>
            <person name="Cannon C."/>
            <person name="Castanera R."/>
            <person name="Culley D."/>
            <person name="Daum C."/>
            <person name="Ezra D."/>
            <person name="Gonzalez J."/>
            <person name="Henrissat B."/>
            <person name="Kuo A."/>
            <person name="Liang C."/>
            <person name="Lipzen A."/>
            <person name="Lutzoni F."/>
            <person name="Magnuson J."/>
            <person name="Mondo S."/>
            <person name="Nolan M."/>
            <person name="Ohm R."/>
            <person name="Pangilinan J."/>
            <person name="Park H.-J."/>
            <person name="Ramirez L."/>
            <person name="Alfaro M."/>
            <person name="Sun H."/>
            <person name="Tritt A."/>
            <person name="Yoshinaga Y."/>
            <person name="Zwiers L.-H."/>
            <person name="Turgeon B."/>
            <person name="Goodwin S."/>
            <person name="Spatafora J."/>
            <person name="Crous P."/>
            <person name="Grigoriev I."/>
        </authorList>
    </citation>
    <scope>NUCLEOTIDE SEQUENCE</scope>
    <source>
        <strain evidence="7">Tuck. ex Michener</strain>
    </source>
</reference>
<dbReference type="GO" id="GO:0008270">
    <property type="term" value="F:zinc ion binding"/>
    <property type="evidence" value="ECO:0007669"/>
    <property type="project" value="UniProtKB-KW"/>
</dbReference>
<feature type="domain" description="C3H1-type" evidence="6">
    <location>
        <begin position="57"/>
        <end position="84"/>
    </location>
</feature>
<dbReference type="InterPro" id="IPR003593">
    <property type="entry name" value="AAA+_ATPase"/>
</dbReference>
<dbReference type="InterPro" id="IPR050773">
    <property type="entry name" value="CbxX/CfxQ_RuBisCO_ESX"/>
</dbReference>
<dbReference type="Gene3D" id="1.10.8.60">
    <property type="match status" value="1"/>
</dbReference>
<protein>
    <recommendedName>
        <fullName evidence="6">C3H1-type domain-containing protein</fullName>
    </recommendedName>
</protein>
<gene>
    <name evidence="7" type="ORF">EV356DRAFT_577170</name>
</gene>
<keyword evidence="4" id="KW-0862">Zinc</keyword>
<dbReference type="InterPro" id="IPR041627">
    <property type="entry name" value="AAA_lid_6"/>
</dbReference>
<feature type="region of interest" description="Disordered" evidence="5">
    <location>
        <begin position="957"/>
        <end position="1020"/>
    </location>
</feature>
<evidence type="ECO:0000256" key="2">
    <source>
        <dbReference type="ARBA" id="ARBA00022741"/>
    </source>
</evidence>
<dbReference type="InterPro" id="IPR027417">
    <property type="entry name" value="P-loop_NTPase"/>
</dbReference>
<evidence type="ECO:0000256" key="5">
    <source>
        <dbReference type="SAM" id="MobiDB-lite"/>
    </source>
</evidence>
<dbReference type="PANTHER" id="PTHR43392">
    <property type="entry name" value="AAA-TYPE ATPASE FAMILY PROTEIN / ANKYRIN REPEAT FAMILY PROTEIN"/>
    <property type="match status" value="1"/>
</dbReference>
<evidence type="ECO:0000259" key="6">
    <source>
        <dbReference type="PROSITE" id="PS50103"/>
    </source>
</evidence>
<feature type="compositionally biased region" description="Basic and acidic residues" evidence="5">
    <location>
        <begin position="957"/>
        <end position="966"/>
    </location>
</feature>
<dbReference type="PROSITE" id="PS50103">
    <property type="entry name" value="ZF_C3H1"/>
    <property type="match status" value="1"/>
</dbReference>
<dbReference type="SMART" id="SM00382">
    <property type="entry name" value="AAA"/>
    <property type="match status" value="1"/>
</dbReference>
<dbReference type="EMBL" id="ML991802">
    <property type="protein sequence ID" value="KAF2234029.1"/>
    <property type="molecule type" value="Genomic_DNA"/>
</dbReference>
<dbReference type="InterPro" id="IPR000571">
    <property type="entry name" value="Znf_CCCH"/>
</dbReference>
<dbReference type="Pfam" id="PF00004">
    <property type="entry name" value="AAA"/>
    <property type="match status" value="2"/>
</dbReference>
<name>A0A6A6H817_VIRVR</name>